<dbReference type="Pfam" id="PF00102">
    <property type="entry name" value="Y_phosphatase"/>
    <property type="match status" value="1"/>
</dbReference>
<accession>A0A1I7UFD6</accession>
<dbReference type="PROSITE" id="PS50056">
    <property type="entry name" value="TYR_PHOSPHATASE_2"/>
    <property type="match status" value="1"/>
</dbReference>
<evidence type="ECO:0000313" key="4">
    <source>
        <dbReference type="Proteomes" id="UP000095282"/>
    </source>
</evidence>
<feature type="region of interest" description="Disordered" evidence="1">
    <location>
        <begin position="1259"/>
        <end position="1283"/>
    </location>
</feature>
<keyword evidence="4" id="KW-1185">Reference proteome</keyword>
<feature type="compositionally biased region" description="Polar residues" evidence="1">
    <location>
        <begin position="1642"/>
        <end position="1651"/>
    </location>
</feature>
<evidence type="ECO:0000256" key="1">
    <source>
        <dbReference type="SAM" id="MobiDB-lite"/>
    </source>
</evidence>
<evidence type="ECO:0000259" key="2">
    <source>
        <dbReference type="PROSITE" id="PS50055"/>
    </source>
</evidence>
<feature type="region of interest" description="Disordered" evidence="1">
    <location>
        <begin position="1"/>
        <end position="35"/>
    </location>
</feature>
<dbReference type="SMART" id="SM00194">
    <property type="entry name" value="PTPc"/>
    <property type="match status" value="1"/>
</dbReference>
<dbReference type="InterPro" id="IPR000242">
    <property type="entry name" value="PTP_cat"/>
</dbReference>
<dbReference type="Gene3D" id="3.90.190.10">
    <property type="entry name" value="Protein tyrosine phosphatase superfamily"/>
    <property type="match status" value="1"/>
</dbReference>
<feature type="region of interest" description="Disordered" evidence="1">
    <location>
        <begin position="989"/>
        <end position="1040"/>
    </location>
</feature>
<feature type="region of interest" description="Disordered" evidence="1">
    <location>
        <begin position="1568"/>
        <end position="1651"/>
    </location>
</feature>
<dbReference type="eggNOG" id="ENOG502QQEE">
    <property type="taxonomic scope" value="Eukaryota"/>
</dbReference>
<feature type="region of interest" description="Disordered" evidence="1">
    <location>
        <begin position="916"/>
        <end position="935"/>
    </location>
</feature>
<dbReference type="SUPFAM" id="SSF52799">
    <property type="entry name" value="(Phosphotyrosine protein) phosphatases II"/>
    <property type="match status" value="1"/>
</dbReference>
<evidence type="ECO:0000259" key="3">
    <source>
        <dbReference type="PROSITE" id="PS50056"/>
    </source>
</evidence>
<dbReference type="InterPro" id="IPR003125">
    <property type="entry name" value="WSN"/>
</dbReference>
<dbReference type="PROSITE" id="PS50055">
    <property type="entry name" value="TYR_PHOSPHATASE_PTP"/>
    <property type="match status" value="1"/>
</dbReference>
<feature type="compositionally biased region" description="Polar residues" evidence="1">
    <location>
        <begin position="1598"/>
        <end position="1614"/>
    </location>
</feature>
<dbReference type="InterPro" id="IPR029021">
    <property type="entry name" value="Prot-tyrosine_phosphatase-like"/>
</dbReference>
<dbReference type="PANTHER" id="PTHR32525">
    <property type="entry name" value="PROTEIN-TYROSINE-PHOSPHATASE"/>
    <property type="match status" value="1"/>
</dbReference>
<dbReference type="PANTHER" id="PTHR32525:SF3">
    <property type="entry name" value="DOMAIN OF UNKNOWN FUNCTION WSN DOMAIN-CONTAINING PROTEIN-RELATED"/>
    <property type="match status" value="1"/>
</dbReference>
<dbReference type="SMART" id="SM00404">
    <property type="entry name" value="PTPc_motif"/>
    <property type="match status" value="1"/>
</dbReference>
<dbReference type="GO" id="GO:0004725">
    <property type="term" value="F:protein tyrosine phosphatase activity"/>
    <property type="evidence" value="ECO:0007669"/>
    <property type="project" value="InterPro"/>
</dbReference>
<evidence type="ECO:0000313" key="5">
    <source>
        <dbReference type="WBParaSite" id="Csp11.Scaffold629.g8764.t1"/>
    </source>
</evidence>
<reference evidence="5" key="1">
    <citation type="submission" date="2016-11" db="UniProtKB">
        <authorList>
            <consortium name="WormBaseParasite"/>
        </authorList>
    </citation>
    <scope>IDENTIFICATION</scope>
</reference>
<feature type="domain" description="Tyrosine specific protein phosphatases" evidence="3">
    <location>
        <begin position="1387"/>
        <end position="1464"/>
    </location>
</feature>
<sequence length="1651" mass="184532">MSKNNMKRSKKFLKKQDSSHPDTSTKSYRKQILERTKISPKYDASGRRTFFKGGLTLDEIISKGKVAKADYPDMQIQPPSRFRRDISDEIPGSESDAHPANDMELVLVYDSVSPDTHSKELIKRQEINSLPSPSVKRYREHSNKMSLISPHDYSSGRFSSQYGKLDPQYISSKAIRANYPEYLNFAPSRVRRANSNGISTMTNNIKAVVHVVSGAHLIVELTDQSVPIAVTTIHVLRMGDVKPDDLTLIKSDSIKKAFDESDNLSKNPGDSKAEQLVIALDEMREDAAVYKNLTQTHDLPEYKADLEEVKGLATHYLPLKDVKIAVVNVLNNVDALRTKVFNESTLSEITGLVNFVYTQFIAIENSVGSFTNVTQQIEKAQKIEANPNFIVYILNEDTLRSALEAAGTNTDISGLAGIIQNSFADTKQTVNSAPGLKTLKKMIEGRDPMNRHIYPPGLPHDVSELEQLQLSVKNPLVVGNITDPSLATSSLERAFLDIARYIERMTGMNNEFLPIDDEPTRNALLHAISYLLQIANSSAQSGEIGIVVNSLDACRKHVKSPPPSDRSQLEQLQANMTTVYKDVNGLSNFKDMNWSKNLQKMKERFYIDPKATSEKQKEVIQSLLTDLKAGKFNKEEEELKNLKTELQNVLDFIEKPPVVNLKLIEDHQKSLETSGYSNLYTCLEAVQTEGISIRRTLELMITSRSFNVNPEVKKKILDILEKIDGIPGAVEAVSKLKTIQDKYFTALVDGFKDQKAALIEFVEALRGFIEVVKVSEVLESWPALIDMNTDDMDPEDKKLWDTLINGLKTIRQSINSSLARLDALLKNQQNGEVSFEVIKQAIDEISTVKGAKLDMPAARKVVDKLYGMDSNKYKDAKEAFKGLEPLNLDFSSYSIGKANAGFGVHYKFLGKYTSELSSKPSGNPKAQKGVVGTPRGVDSTTTLSWFDSRSPFESGLMYCGCAVVACAVVGGVSYCLCCKKKKDGYIPVDQNKDIKPPFAQTSGSNASAGTNPPGPSGNNNGQPGAQNNQAAQNNNGAVPALPSDSYASIPEYNGATPSSSVDSVHSNVSIESANGDPRERAPVPLDIANKPRWWALFEPRSNRVVLECLFYVQRGIGNGRLSDAQIIDLLNGQILSIMGQYKQGVHPLKFAEDVLANCEIEYMLLATRLDSKYDMERRNSEGHVNVYYMAEYKAIDEAGRNGRPKDYTPHIDVTVAGDIDMPPEKANEKIWYEPTICLLGAGPMDKNVFELVEKKDKSKKYGKSKENDKSKKPDESKPERTKQLKWDTTEKTWAMIDHYDVTHVCQLVNEIEKGEIMCAVYYPKRRGQTLRYGVYEVECLGVETNMPEFPERDRRNISLYKLRYRRRGPGLFSRSSPWKNVTIQQNVDFKPSVEMVLATVKLMNKYPGIKYIHCSDGFERTGVIACVKLGIALCQLNPNMKPHQIIQYLKHYRPGMVSSAPQFLFILKCIIKGVMEQMGYIHSDAWLFSNYFHRNIKKYQTFDTKTKLKLKKEYHVMNDEIGKLRDQRLPGERTMELPNWDHLLTVGKPQLEEALQKDLKNHVLPVNLDASTKTGKPQTLEEVPPPGSSGTLAVAPTPSGTNLQKAITSTPSKTNQKEATESAETTGMEVTKEDEHVPLLQDPSTQNKGKK</sequence>
<dbReference type="STRING" id="1561998.A0A1I7UFD6"/>
<proteinExistence type="predicted"/>
<organism evidence="4 5">
    <name type="scientific">Caenorhabditis tropicalis</name>
    <dbReference type="NCBI Taxonomy" id="1561998"/>
    <lineage>
        <taxon>Eukaryota</taxon>
        <taxon>Metazoa</taxon>
        <taxon>Ecdysozoa</taxon>
        <taxon>Nematoda</taxon>
        <taxon>Chromadorea</taxon>
        <taxon>Rhabditida</taxon>
        <taxon>Rhabditina</taxon>
        <taxon>Rhabditomorpha</taxon>
        <taxon>Rhabditoidea</taxon>
        <taxon>Rhabditidae</taxon>
        <taxon>Peloderinae</taxon>
        <taxon>Caenorhabditis</taxon>
    </lineage>
</organism>
<name>A0A1I7UFD6_9PELO</name>
<dbReference type="PROSITE" id="PS00383">
    <property type="entry name" value="TYR_PHOSPHATASE_1"/>
    <property type="match status" value="1"/>
</dbReference>
<feature type="compositionally biased region" description="Basic and acidic residues" evidence="1">
    <location>
        <begin position="1263"/>
        <end position="1283"/>
    </location>
</feature>
<dbReference type="InterPro" id="IPR000387">
    <property type="entry name" value="Tyr_Pase_dom"/>
</dbReference>
<protein>
    <submittedName>
        <fullName evidence="5">WSN domain-containing protein</fullName>
    </submittedName>
</protein>
<dbReference type="Pfam" id="PF02206">
    <property type="entry name" value="WSN"/>
    <property type="match status" value="1"/>
</dbReference>
<dbReference type="WBParaSite" id="Csp11.Scaffold629.g8764.t1">
    <property type="protein sequence ID" value="Csp11.Scaffold629.g8764.t1"/>
    <property type="gene ID" value="Csp11.Scaffold629.g8764"/>
</dbReference>
<dbReference type="Proteomes" id="UP000095282">
    <property type="component" value="Unplaced"/>
</dbReference>
<dbReference type="InterPro" id="IPR003595">
    <property type="entry name" value="Tyr_Pase_cat"/>
</dbReference>
<feature type="compositionally biased region" description="Low complexity" evidence="1">
    <location>
        <begin position="1006"/>
        <end position="1037"/>
    </location>
</feature>
<feature type="compositionally biased region" description="Basic residues" evidence="1">
    <location>
        <begin position="1"/>
        <end position="13"/>
    </location>
</feature>
<dbReference type="InterPro" id="IPR016130">
    <property type="entry name" value="Tyr_Pase_AS"/>
</dbReference>
<feature type="domain" description="Tyrosine-protein phosphatase" evidence="2">
    <location>
        <begin position="1203"/>
        <end position="1473"/>
    </location>
</feature>